<protein>
    <submittedName>
        <fullName evidence="12">HlyD family type I secretion periplasmic adaptor subunit</fullName>
    </submittedName>
</protein>
<keyword evidence="9" id="KW-0175">Coiled coil</keyword>
<dbReference type="PRINTS" id="PR01490">
    <property type="entry name" value="RTXTOXIND"/>
</dbReference>
<keyword evidence="5" id="KW-0997">Cell inner membrane</keyword>
<comment type="similarity">
    <text evidence="2">Belongs to the membrane fusion protein (MFP) (TC 8.A.1) family.</text>
</comment>
<dbReference type="InterPro" id="IPR010129">
    <property type="entry name" value="T1SS_HlyD"/>
</dbReference>
<dbReference type="NCBIfam" id="TIGR01843">
    <property type="entry name" value="type_I_hlyD"/>
    <property type="match status" value="1"/>
</dbReference>
<name>A0ABS8HR98_9FIRM</name>
<keyword evidence="3" id="KW-0813">Transport</keyword>
<evidence type="ECO:0000256" key="4">
    <source>
        <dbReference type="ARBA" id="ARBA00022475"/>
    </source>
</evidence>
<evidence type="ECO:0000256" key="3">
    <source>
        <dbReference type="ARBA" id="ARBA00022448"/>
    </source>
</evidence>
<dbReference type="Proteomes" id="UP001165492">
    <property type="component" value="Unassembled WGS sequence"/>
</dbReference>
<dbReference type="EMBL" id="JAJHJB010000011">
    <property type="protein sequence ID" value="MCC5465690.1"/>
    <property type="molecule type" value="Genomic_DNA"/>
</dbReference>
<evidence type="ECO:0000256" key="1">
    <source>
        <dbReference type="ARBA" id="ARBA00004377"/>
    </source>
</evidence>
<dbReference type="Gene3D" id="2.40.30.170">
    <property type="match status" value="1"/>
</dbReference>
<feature type="transmembrane region" description="Helical" evidence="10">
    <location>
        <begin position="62"/>
        <end position="80"/>
    </location>
</feature>
<evidence type="ECO:0000256" key="9">
    <source>
        <dbReference type="SAM" id="Coils"/>
    </source>
</evidence>
<accession>A0ABS8HR98</accession>
<keyword evidence="4" id="KW-1003">Cell membrane</keyword>
<keyword evidence="8 10" id="KW-0472">Membrane</keyword>
<keyword evidence="13" id="KW-1185">Reference proteome</keyword>
<feature type="coiled-coil region" evidence="9">
    <location>
        <begin position="189"/>
        <end position="275"/>
    </location>
</feature>
<evidence type="ECO:0000256" key="6">
    <source>
        <dbReference type="ARBA" id="ARBA00022692"/>
    </source>
</evidence>
<evidence type="ECO:0000256" key="2">
    <source>
        <dbReference type="ARBA" id="ARBA00009477"/>
    </source>
</evidence>
<comment type="subcellular location">
    <subcellularLocation>
        <location evidence="1">Cell inner membrane</location>
        <topology evidence="1">Single-pass membrane protein</topology>
    </subcellularLocation>
</comment>
<dbReference type="InterPro" id="IPR050739">
    <property type="entry name" value="MFP"/>
</dbReference>
<dbReference type="PANTHER" id="PTHR30386:SF27">
    <property type="entry name" value="MEMBRANE FUSION PROTEIN (MFP) FAMILY PROTEIN"/>
    <property type="match status" value="1"/>
</dbReference>
<evidence type="ECO:0000259" key="11">
    <source>
        <dbReference type="Pfam" id="PF26002"/>
    </source>
</evidence>
<evidence type="ECO:0000256" key="5">
    <source>
        <dbReference type="ARBA" id="ARBA00022519"/>
    </source>
</evidence>
<organism evidence="12 13">
    <name type="scientific">Pelosinus baikalensis</name>
    <dbReference type="NCBI Taxonomy" id="2892015"/>
    <lineage>
        <taxon>Bacteria</taxon>
        <taxon>Bacillati</taxon>
        <taxon>Bacillota</taxon>
        <taxon>Negativicutes</taxon>
        <taxon>Selenomonadales</taxon>
        <taxon>Sporomusaceae</taxon>
        <taxon>Pelosinus</taxon>
    </lineage>
</organism>
<proteinExistence type="inferred from homology"/>
<dbReference type="Gene3D" id="1.10.287.470">
    <property type="entry name" value="Helix hairpin bin"/>
    <property type="match status" value="1"/>
</dbReference>
<gene>
    <name evidence="12" type="ORF">LMF89_10020</name>
</gene>
<keyword evidence="7 10" id="KW-1133">Transmembrane helix</keyword>
<evidence type="ECO:0000256" key="10">
    <source>
        <dbReference type="SAM" id="Phobius"/>
    </source>
</evidence>
<dbReference type="PANTHER" id="PTHR30386">
    <property type="entry name" value="MEMBRANE FUSION SUBUNIT OF EMRAB-TOLC MULTIDRUG EFFLUX PUMP"/>
    <property type="match status" value="1"/>
</dbReference>
<comment type="caution">
    <text evidence="12">The sequence shown here is derived from an EMBL/GenBank/DDBJ whole genome shotgun (WGS) entry which is preliminary data.</text>
</comment>
<dbReference type="InterPro" id="IPR058982">
    <property type="entry name" value="Beta-barrel_AprE"/>
</dbReference>
<reference evidence="12" key="1">
    <citation type="submission" date="2021-11" db="EMBL/GenBank/DDBJ databases">
        <title>Description of a new species Pelosinus isolated from the bottom sediments of Lake Baikal.</title>
        <authorList>
            <person name="Zakharyuk A."/>
        </authorList>
    </citation>
    <scope>NUCLEOTIDE SEQUENCE</scope>
    <source>
        <strain evidence="12">Bkl1</strain>
    </source>
</reference>
<feature type="domain" description="AprE-like beta-barrel" evidence="11">
    <location>
        <begin position="360"/>
        <end position="449"/>
    </location>
</feature>
<dbReference type="RefSeq" id="WP_229534919.1">
    <property type="nucleotide sequence ID" value="NZ_JAJHJB010000011.1"/>
</dbReference>
<evidence type="ECO:0000313" key="13">
    <source>
        <dbReference type="Proteomes" id="UP001165492"/>
    </source>
</evidence>
<dbReference type="SUPFAM" id="SSF111369">
    <property type="entry name" value="HlyD-like secretion proteins"/>
    <property type="match status" value="1"/>
</dbReference>
<evidence type="ECO:0000256" key="7">
    <source>
        <dbReference type="ARBA" id="ARBA00022989"/>
    </source>
</evidence>
<dbReference type="Pfam" id="PF26002">
    <property type="entry name" value="Beta-barrel_AprE"/>
    <property type="match status" value="1"/>
</dbReference>
<evidence type="ECO:0000313" key="12">
    <source>
        <dbReference type="EMBL" id="MCC5465690.1"/>
    </source>
</evidence>
<evidence type="ECO:0000256" key="8">
    <source>
        <dbReference type="ARBA" id="ARBA00023136"/>
    </source>
</evidence>
<keyword evidence="6 10" id="KW-0812">Transmembrane</keyword>
<sequence>MFNKMYGYIKKNEELKILPEKIKGFYERVKIKNIEKFQSKEAEFLPAALEIVESPPSYGSRTVLWTFFILAVIGLLWVTFGSVNEVAIAPGKIIPNGYVRILQAEDKGIIKKIYVVDGQKVQKGDLLLELDTTYSADDLAKVKREAIYANLEVERLIAEKENRSFLPHTIPEADEKDIQTQINLYNSRNFAYQTRIEEARHTMQQYQQNLRSAQVEKNKLTKLHQLAKEKESKLEQLVNENAISKFTLIDQQSKREEVEQNLAEQESIIKAQESLLSKSQASLARVVAEKNVEVDTKLVEARQKLFYCNEAVKKAEEKNRLATIVAPDDGYISNLAVHTIGGIVTPAQVLLEVVPDKVSLEVEAWVANKDIGFIQKGQSAEVKIESFNFQKYGTVPAVVLTISPNAVEDREKGNVYRVILQMDRDYVVVNNQETRFNSGMVVNAEIKTRQKQIYEFFLEPFKKYQSESLRER</sequence>
<dbReference type="Gene3D" id="2.40.50.100">
    <property type="match status" value="1"/>
</dbReference>